<dbReference type="CDD" id="cd00144">
    <property type="entry name" value="MPP_PPP_family"/>
    <property type="match status" value="1"/>
</dbReference>
<dbReference type="Proteomes" id="UP001201985">
    <property type="component" value="Unassembled WGS sequence"/>
</dbReference>
<dbReference type="PANTHER" id="PTHR42850">
    <property type="entry name" value="METALLOPHOSPHOESTERASE"/>
    <property type="match status" value="1"/>
</dbReference>
<dbReference type="InterPro" id="IPR050126">
    <property type="entry name" value="Ap4A_hydrolase"/>
</dbReference>
<dbReference type="RefSeq" id="WP_120006238.1">
    <property type="nucleotide sequence ID" value="NZ_JALBUU010000004.1"/>
</dbReference>
<dbReference type="Gene3D" id="3.60.21.10">
    <property type="match status" value="1"/>
</dbReference>
<dbReference type="InterPro" id="IPR029052">
    <property type="entry name" value="Metallo-depent_PP-like"/>
</dbReference>
<evidence type="ECO:0000313" key="2">
    <source>
        <dbReference type="EMBL" id="MCI0754473.1"/>
    </source>
</evidence>
<dbReference type="PROSITE" id="PS00125">
    <property type="entry name" value="SER_THR_PHOSPHATASE"/>
    <property type="match status" value="1"/>
</dbReference>
<comment type="caution">
    <text evidence="2">The sequence shown here is derived from an EMBL/GenBank/DDBJ whole genome shotgun (WGS) entry which is preliminary data.</text>
</comment>
<gene>
    <name evidence="2" type="ORF">MON41_11970</name>
</gene>
<feature type="domain" description="Serine/threonine specific protein phosphatases" evidence="1">
    <location>
        <begin position="83"/>
        <end position="88"/>
    </location>
</feature>
<accession>A0ABS9W5A2</accession>
<dbReference type="InterPro" id="IPR004843">
    <property type="entry name" value="Calcineurin-like_PHP"/>
</dbReference>
<keyword evidence="3" id="KW-1185">Reference proteome</keyword>
<dbReference type="EMBL" id="JALBUU010000004">
    <property type="protein sequence ID" value="MCI0754473.1"/>
    <property type="molecule type" value="Genomic_DNA"/>
</dbReference>
<dbReference type="SUPFAM" id="SSF56300">
    <property type="entry name" value="Metallo-dependent phosphatases"/>
    <property type="match status" value="1"/>
</dbReference>
<dbReference type="InterPro" id="IPR006186">
    <property type="entry name" value="Ser/Thr-sp_prot-phosphatase"/>
</dbReference>
<proteinExistence type="predicted"/>
<sequence length="227" mass="24117">MAMLSPGRLPPGLRVYAIGDVHGCAARLTALHAAIAADWAVLPGERCAVVHLGDYIDRGPDSAAVLNRLLQPPPVAGAESVLLRGNHEAMMLEALAAGRGTAAEDLWLANGGRATLRSYGRAGPPPAHLALMQGTGLFWQAGSYLFVHAGLDPRRPLAAQREQDLLWIREPFLSWPDPLEQVVVHGHTPSRAPEVRRHRIGIDTGAVGGGPLTGLVLEADTLRFLSA</sequence>
<name>A0ABS9W5A2_9PROT</name>
<evidence type="ECO:0000259" key="1">
    <source>
        <dbReference type="PROSITE" id="PS00125"/>
    </source>
</evidence>
<protein>
    <submittedName>
        <fullName evidence="2">Serine/threonine protein phosphatase</fullName>
    </submittedName>
</protein>
<evidence type="ECO:0000313" key="3">
    <source>
        <dbReference type="Proteomes" id="UP001201985"/>
    </source>
</evidence>
<reference evidence="2 3" key="1">
    <citation type="submission" date="2022-03" db="EMBL/GenBank/DDBJ databases">
        <title>Complete genome analysis of Roseomonas KG 17.1 : a prolific producer of plant growth promoters.</title>
        <authorList>
            <person name="Saadouli I."/>
            <person name="Najjari A."/>
            <person name="Mosbah A."/>
            <person name="Ouzari H.I."/>
        </authorList>
    </citation>
    <scope>NUCLEOTIDE SEQUENCE [LARGE SCALE GENOMIC DNA]</scope>
    <source>
        <strain evidence="2 3">KG17-1</strain>
    </source>
</reference>
<organism evidence="2 3">
    <name type="scientific">Teichococcus vastitatis</name>
    <dbReference type="NCBI Taxonomy" id="2307076"/>
    <lineage>
        <taxon>Bacteria</taxon>
        <taxon>Pseudomonadati</taxon>
        <taxon>Pseudomonadota</taxon>
        <taxon>Alphaproteobacteria</taxon>
        <taxon>Acetobacterales</taxon>
        <taxon>Roseomonadaceae</taxon>
        <taxon>Roseomonas</taxon>
    </lineage>
</organism>
<dbReference type="PANTHER" id="PTHR42850:SF4">
    <property type="entry name" value="ZINC-DEPENDENT ENDOPOLYPHOSPHATASE"/>
    <property type="match status" value="1"/>
</dbReference>
<dbReference type="Pfam" id="PF00149">
    <property type="entry name" value="Metallophos"/>
    <property type="match status" value="1"/>
</dbReference>